<evidence type="ECO:0000313" key="8">
    <source>
        <dbReference type="Proteomes" id="UP000026915"/>
    </source>
</evidence>
<keyword evidence="2" id="KW-0813">Transport</keyword>
<name>A0A061DIQ5_THECC</name>
<keyword evidence="5 6" id="KW-0472">Membrane</keyword>
<accession>A0A061DIQ5</accession>
<dbReference type="InterPro" id="IPR044770">
    <property type="entry name" value="MFS_spinster-like"/>
</dbReference>
<evidence type="ECO:0000256" key="4">
    <source>
        <dbReference type="ARBA" id="ARBA00022989"/>
    </source>
</evidence>
<dbReference type="InParanoid" id="A0A061DIQ5"/>
<keyword evidence="8" id="KW-1185">Reference proteome</keyword>
<feature type="transmembrane region" description="Helical" evidence="6">
    <location>
        <begin position="48"/>
        <end position="66"/>
    </location>
</feature>
<evidence type="ECO:0000256" key="5">
    <source>
        <dbReference type="ARBA" id="ARBA00023136"/>
    </source>
</evidence>
<dbReference type="eggNOG" id="KOG1330">
    <property type="taxonomic scope" value="Eukaryota"/>
</dbReference>
<evidence type="ECO:0000256" key="3">
    <source>
        <dbReference type="ARBA" id="ARBA00022692"/>
    </source>
</evidence>
<dbReference type="EMBL" id="CM001879">
    <property type="protein sequence ID" value="EOX92137.1"/>
    <property type="molecule type" value="Genomic_DNA"/>
</dbReference>
<keyword evidence="3 6" id="KW-0812">Transmembrane</keyword>
<sequence length="121" mass="13260">MKEAKSVMEIPSFQIIVAQGVCESIPWSALSFAPLWLDLNGFSHETQAFLMTLFVIAGSLGGLFGGRMGDMLAQFWENNSISDKFRFCNPSCCSFGVDITCDPFTAFAHGLVFSIMELSIS</sequence>
<evidence type="ECO:0000256" key="1">
    <source>
        <dbReference type="ARBA" id="ARBA00004141"/>
    </source>
</evidence>
<dbReference type="PANTHER" id="PTHR23505">
    <property type="entry name" value="SPINSTER"/>
    <property type="match status" value="1"/>
</dbReference>
<dbReference type="PANTHER" id="PTHR23505:SF52">
    <property type="entry name" value="MAJOR FACILITATOR SUPERFAMILY PROTEIN"/>
    <property type="match status" value="1"/>
</dbReference>
<dbReference type="Proteomes" id="UP000026915">
    <property type="component" value="Chromosome 1"/>
</dbReference>
<protein>
    <submittedName>
        <fullName evidence="7">Major facilitator superfamily protein, putative</fullName>
    </submittedName>
</protein>
<dbReference type="HOGENOM" id="CLU_2042278_0_0_1"/>
<comment type="subcellular location">
    <subcellularLocation>
        <location evidence="1">Membrane</location>
        <topology evidence="1">Multi-pass membrane protein</topology>
    </subcellularLocation>
</comment>
<dbReference type="SUPFAM" id="SSF103473">
    <property type="entry name" value="MFS general substrate transporter"/>
    <property type="match status" value="1"/>
</dbReference>
<evidence type="ECO:0000256" key="2">
    <source>
        <dbReference type="ARBA" id="ARBA00022448"/>
    </source>
</evidence>
<dbReference type="Gramene" id="EOX92137">
    <property type="protein sequence ID" value="EOX92137"/>
    <property type="gene ID" value="TCM_001131"/>
</dbReference>
<evidence type="ECO:0000256" key="6">
    <source>
        <dbReference type="SAM" id="Phobius"/>
    </source>
</evidence>
<dbReference type="AlphaFoldDB" id="A0A061DIQ5"/>
<proteinExistence type="predicted"/>
<dbReference type="GO" id="GO:0016020">
    <property type="term" value="C:membrane"/>
    <property type="evidence" value="ECO:0007669"/>
    <property type="project" value="UniProtKB-SubCell"/>
</dbReference>
<dbReference type="InterPro" id="IPR036259">
    <property type="entry name" value="MFS_trans_sf"/>
</dbReference>
<gene>
    <name evidence="7" type="ORF">TCM_001131</name>
</gene>
<reference evidence="7 8" key="1">
    <citation type="journal article" date="2013" name="Genome Biol.">
        <title>The genome sequence of the most widely cultivated cacao type and its use to identify candidate genes regulating pod color.</title>
        <authorList>
            <person name="Motamayor J.C."/>
            <person name="Mockaitis K."/>
            <person name="Schmutz J."/>
            <person name="Haiminen N."/>
            <person name="Iii D.L."/>
            <person name="Cornejo O."/>
            <person name="Findley S.D."/>
            <person name="Zheng P."/>
            <person name="Utro F."/>
            <person name="Royaert S."/>
            <person name="Saski C."/>
            <person name="Jenkins J."/>
            <person name="Podicheti R."/>
            <person name="Zhao M."/>
            <person name="Scheffler B.E."/>
            <person name="Stack J.C."/>
            <person name="Feltus F.A."/>
            <person name="Mustiga G.M."/>
            <person name="Amores F."/>
            <person name="Phillips W."/>
            <person name="Marelli J.P."/>
            <person name="May G.D."/>
            <person name="Shapiro H."/>
            <person name="Ma J."/>
            <person name="Bustamante C.D."/>
            <person name="Schnell R.J."/>
            <person name="Main D."/>
            <person name="Gilbert D."/>
            <person name="Parida L."/>
            <person name="Kuhn D.N."/>
        </authorList>
    </citation>
    <scope>NUCLEOTIDE SEQUENCE [LARGE SCALE GENOMIC DNA]</scope>
    <source>
        <strain evidence="8">cv. Matina 1-6</strain>
    </source>
</reference>
<keyword evidence="4 6" id="KW-1133">Transmembrane helix</keyword>
<evidence type="ECO:0000313" key="7">
    <source>
        <dbReference type="EMBL" id="EOX92137.1"/>
    </source>
</evidence>
<dbReference type="STRING" id="3641.A0A061DIQ5"/>
<organism evidence="7 8">
    <name type="scientific">Theobroma cacao</name>
    <name type="common">Cacao</name>
    <name type="synonym">Cocoa</name>
    <dbReference type="NCBI Taxonomy" id="3641"/>
    <lineage>
        <taxon>Eukaryota</taxon>
        <taxon>Viridiplantae</taxon>
        <taxon>Streptophyta</taxon>
        <taxon>Embryophyta</taxon>
        <taxon>Tracheophyta</taxon>
        <taxon>Spermatophyta</taxon>
        <taxon>Magnoliopsida</taxon>
        <taxon>eudicotyledons</taxon>
        <taxon>Gunneridae</taxon>
        <taxon>Pentapetalae</taxon>
        <taxon>rosids</taxon>
        <taxon>malvids</taxon>
        <taxon>Malvales</taxon>
        <taxon>Malvaceae</taxon>
        <taxon>Byttnerioideae</taxon>
        <taxon>Theobroma</taxon>
    </lineage>
</organism>